<organism evidence="14 15">
    <name type="scientific">Pseudoalteromonas denitrificans DSM 6059</name>
    <dbReference type="NCBI Taxonomy" id="1123010"/>
    <lineage>
        <taxon>Bacteria</taxon>
        <taxon>Pseudomonadati</taxon>
        <taxon>Pseudomonadota</taxon>
        <taxon>Gammaproteobacteria</taxon>
        <taxon>Alteromonadales</taxon>
        <taxon>Pseudoalteromonadaceae</taxon>
        <taxon>Pseudoalteromonas</taxon>
    </lineage>
</organism>
<dbReference type="GO" id="GO:0000049">
    <property type="term" value="F:tRNA binding"/>
    <property type="evidence" value="ECO:0007669"/>
    <property type="project" value="UniProtKB-UniRule"/>
</dbReference>
<dbReference type="Proteomes" id="UP000198862">
    <property type="component" value="Unassembled WGS sequence"/>
</dbReference>
<feature type="site" description="Interacts with tRNA" evidence="9">
    <location>
        <position position="188"/>
    </location>
</feature>
<protein>
    <recommendedName>
        <fullName evidence="9">tRNA-dihydrouridine(16) synthase</fullName>
        <ecNumber evidence="9">1.3.1.-</ecNumber>
    </recommendedName>
    <alternativeName>
        <fullName evidence="9">U16-specific dihydrouridine synthase</fullName>
        <shortName evidence="9">U16-specific Dus</shortName>
    </alternativeName>
    <alternativeName>
        <fullName evidence="9">tRNA-dihydrouridine synthase C</fullName>
    </alternativeName>
</protein>
<feature type="site" description="Interacts with tRNA; defines subfamily-specific binding signature" evidence="9">
    <location>
        <position position="291"/>
    </location>
</feature>
<keyword evidence="2 9" id="KW-0820">tRNA-binding</keyword>
<evidence type="ECO:0000313" key="15">
    <source>
        <dbReference type="Proteomes" id="UP000198862"/>
    </source>
</evidence>
<keyword evidence="3 9" id="KW-0285">Flavoprotein</keyword>
<dbReference type="PROSITE" id="PS01136">
    <property type="entry name" value="UPF0034"/>
    <property type="match status" value="1"/>
</dbReference>
<evidence type="ECO:0000256" key="6">
    <source>
        <dbReference type="ARBA" id="ARBA00022857"/>
    </source>
</evidence>
<evidence type="ECO:0000256" key="5">
    <source>
        <dbReference type="ARBA" id="ARBA00022694"/>
    </source>
</evidence>
<feature type="binding site" evidence="9 12">
    <location>
        <begin position="236"/>
        <end position="237"/>
    </location>
    <ligand>
        <name>FMN</name>
        <dbReference type="ChEBI" id="CHEBI:58210"/>
    </ligand>
</feature>
<evidence type="ECO:0000256" key="4">
    <source>
        <dbReference type="ARBA" id="ARBA00022643"/>
    </source>
</evidence>
<keyword evidence="5 9" id="KW-0819">tRNA processing</keyword>
<dbReference type="InterPro" id="IPR001269">
    <property type="entry name" value="DUS_fam"/>
</dbReference>
<evidence type="ECO:0000256" key="11">
    <source>
        <dbReference type="PIRSR" id="PIRSR006621-1"/>
    </source>
</evidence>
<feature type="domain" description="DUS-like FMN-binding" evidence="13">
    <location>
        <begin position="16"/>
        <end position="259"/>
    </location>
</feature>
<dbReference type="STRING" id="1123010.SAMN02745724_01319"/>
<keyword evidence="12" id="KW-0547">Nucleotide-binding</keyword>
<evidence type="ECO:0000256" key="9">
    <source>
        <dbReference type="HAMAP-Rule" id="MF_02043"/>
    </source>
</evidence>
<evidence type="ECO:0000259" key="13">
    <source>
        <dbReference type="Pfam" id="PF01207"/>
    </source>
</evidence>
<dbReference type="Gene3D" id="3.20.20.70">
    <property type="entry name" value="Aldolase class I"/>
    <property type="match status" value="1"/>
</dbReference>
<dbReference type="PANTHER" id="PTHR11082:SF26">
    <property type="entry name" value="TRNA-DIHYDROURIDINE(16) SYNTHASE"/>
    <property type="match status" value="1"/>
</dbReference>
<dbReference type="HAMAP" id="MF_02043">
    <property type="entry name" value="DusC_subfam"/>
    <property type="match status" value="1"/>
</dbReference>
<dbReference type="GO" id="GO:0050660">
    <property type="term" value="F:flavin adenine dinucleotide binding"/>
    <property type="evidence" value="ECO:0007669"/>
    <property type="project" value="InterPro"/>
</dbReference>
<accession>A0A1I1HYU7</accession>
<keyword evidence="15" id="KW-1185">Reference proteome</keyword>
<dbReference type="SUPFAM" id="SSF51395">
    <property type="entry name" value="FMN-linked oxidoreductases"/>
    <property type="match status" value="1"/>
</dbReference>
<reference evidence="14 15" key="1">
    <citation type="submission" date="2016-10" db="EMBL/GenBank/DDBJ databases">
        <authorList>
            <person name="de Groot N.N."/>
        </authorList>
    </citation>
    <scope>NUCLEOTIDE SEQUENCE [LARGE SCALE GENOMIC DNA]</scope>
    <source>
        <strain evidence="14 15">DSM 6059</strain>
    </source>
</reference>
<evidence type="ECO:0000256" key="2">
    <source>
        <dbReference type="ARBA" id="ARBA00022555"/>
    </source>
</evidence>
<dbReference type="InterPro" id="IPR018517">
    <property type="entry name" value="tRNA_hU_synthase_CS"/>
</dbReference>
<feature type="site" description="Interacts with tRNA; defines subfamily-specific binding signature" evidence="9">
    <location>
        <position position="47"/>
    </location>
</feature>
<comment type="caution">
    <text evidence="9">Lacks conserved residue(s) required for the propagation of feature annotation.</text>
</comment>
<gene>
    <name evidence="9" type="primary">dusC</name>
    <name evidence="14" type="ORF">SAMN02745724_01319</name>
</gene>
<comment type="catalytic activity">
    <reaction evidence="9">
        <text>5,6-dihydrouridine(16) in tRNA + NAD(+) = uridine(16) in tRNA + NADH + H(+)</text>
        <dbReference type="Rhea" id="RHEA:53380"/>
        <dbReference type="Rhea" id="RHEA-COMP:13543"/>
        <dbReference type="Rhea" id="RHEA-COMP:13544"/>
        <dbReference type="ChEBI" id="CHEBI:15378"/>
        <dbReference type="ChEBI" id="CHEBI:57540"/>
        <dbReference type="ChEBI" id="CHEBI:57945"/>
        <dbReference type="ChEBI" id="CHEBI:65315"/>
        <dbReference type="ChEBI" id="CHEBI:74443"/>
    </reaction>
</comment>
<comment type="similarity">
    <text evidence="9">Belongs to the Dus family. DusC subfamily.</text>
</comment>
<evidence type="ECO:0000313" key="14">
    <source>
        <dbReference type="EMBL" id="SFC29369.1"/>
    </source>
</evidence>
<feature type="binding site" evidence="9 12">
    <location>
        <position position="80"/>
    </location>
    <ligand>
        <name>FMN</name>
        <dbReference type="ChEBI" id="CHEBI:58210"/>
    </ligand>
</feature>
<dbReference type="GO" id="GO:0102262">
    <property type="term" value="F:tRNA-dihydrouridine16 synthase activity"/>
    <property type="evidence" value="ECO:0007669"/>
    <property type="project" value="RHEA"/>
</dbReference>
<dbReference type="Pfam" id="PF01207">
    <property type="entry name" value="Dus"/>
    <property type="match status" value="1"/>
</dbReference>
<feature type="active site" description="Proton donor" evidence="9 11">
    <location>
        <position position="110"/>
    </location>
</feature>
<feature type="site" description="Interacts with tRNA; defines subfamily-specific binding signature" evidence="9">
    <location>
        <position position="312"/>
    </location>
</feature>
<evidence type="ECO:0000256" key="3">
    <source>
        <dbReference type="ARBA" id="ARBA00022630"/>
    </source>
</evidence>
<evidence type="ECO:0000256" key="8">
    <source>
        <dbReference type="ARBA" id="ARBA00023002"/>
    </source>
</evidence>
<comment type="similarity">
    <text evidence="10">Belongs to the dus family.</text>
</comment>
<proteinExistence type="inferred from homology"/>
<dbReference type="InterPro" id="IPR042270">
    <property type="entry name" value="DusC_C"/>
</dbReference>
<dbReference type="PANTHER" id="PTHR11082">
    <property type="entry name" value="TRNA-DIHYDROURIDINE SYNTHASE"/>
    <property type="match status" value="1"/>
</dbReference>
<dbReference type="CDD" id="cd02801">
    <property type="entry name" value="DUS_like_FMN"/>
    <property type="match status" value="1"/>
</dbReference>
<feature type="site" description="Interacts with tRNA; defines subfamily-specific binding signature" evidence="9">
    <location>
        <position position="289"/>
    </location>
</feature>
<comment type="catalytic activity">
    <reaction evidence="9">
        <text>5,6-dihydrouridine(16) in tRNA + NADP(+) = uridine(16) in tRNA + NADPH + H(+)</text>
        <dbReference type="Rhea" id="RHEA:53376"/>
        <dbReference type="Rhea" id="RHEA-COMP:13543"/>
        <dbReference type="Rhea" id="RHEA-COMP:13544"/>
        <dbReference type="ChEBI" id="CHEBI:15378"/>
        <dbReference type="ChEBI" id="CHEBI:57783"/>
        <dbReference type="ChEBI" id="CHEBI:58349"/>
        <dbReference type="ChEBI" id="CHEBI:65315"/>
        <dbReference type="ChEBI" id="CHEBI:74443"/>
    </reaction>
</comment>
<dbReference type="Gene3D" id="1.20.225.30">
    <property type="entry name" value="Dihydrouridine synthase, C-terminal recognition domain"/>
    <property type="match status" value="1"/>
</dbReference>
<dbReference type="PIRSF" id="PIRSF006621">
    <property type="entry name" value="Dus"/>
    <property type="match status" value="1"/>
</dbReference>
<keyword evidence="8 9" id="KW-0560">Oxidoreductase</keyword>
<evidence type="ECO:0000256" key="12">
    <source>
        <dbReference type="PIRSR" id="PIRSR006621-2"/>
    </source>
</evidence>
<dbReference type="InterPro" id="IPR013785">
    <property type="entry name" value="Aldolase_TIM"/>
</dbReference>
<feature type="site" description="Interacts with tRNA" evidence="9">
    <location>
        <position position="107"/>
    </location>
</feature>
<dbReference type="EC" id="1.3.1.-" evidence="9"/>
<evidence type="ECO:0000256" key="10">
    <source>
        <dbReference type="PIRNR" id="PIRNR006621"/>
    </source>
</evidence>
<name>A0A1I1HYU7_9GAMM</name>
<sequence>MLCLNLKPQKYFMKIILAPMEGVVDFNMRQLLTDIGGFDLCVTEFVRIVDQVLSAKVYLRYCPELLTSGKTRSGTPVRVQLLGQDANYLAENALIASDLGSHGIDLNFGCPAKTVNKSKGGAVLLKTPEHIYDIVKKVREVVPKKNEVSAKIRLGFDDDSLSQEIFDAINQAGANTITIHARTKKDGYRPPAYWEKIKPLLKTHHKMQVIANGEVWSLDDYKRCQLKSGCNDIMIGRGALAKPDLAKQIMQSNLGNKYTSLTWQNILHHIIDSSMHNEDPKKDKYFSSRTKQWLRFLQFTYPEAVLLFNDIKRFKLKEDVLNMLKIHANSI</sequence>
<comment type="function">
    <text evidence="9">Catalyzes the synthesis of 5,6-dihydrouridine (D), a modified base found in the D-loop of most tRNAs, via the reduction of the C5-C6 double bond in target uridines. Specifically modifies U16 in tRNAs.</text>
</comment>
<dbReference type="InterPro" id="IPR032886">
    <property type="entry name" value="DusC"/>
</dbReference>
<dbReference type="AlphaFoldDB" id="A0A1I1HYU7"/>
<keyword evidence="7 9" id="KW-0694">RNA-binding</keyword>
<feature type="binding site" evidence="12">
    <location>
        <position position="180"/>
    </location>
    <ligand>
        <name>FMN</name>
        <dbReference type="ChEBI" id="CHEBI:58210"/>
    </ligand>
</feature>
<feature type="binding site" evidence="9">
    <location>
        <begin position="212"/>
        <end position="214"/>
    </location>
    <ligand>
        <name>FMN</name>
        <dbReference type="ChEBI" id="CHEBI:58210"/>
    </ligand>
</feature>
<keyword evidence="6 9" id="KW-0521">NADP</keyword>
<keyword evidence="4 9" id="KW-0288">FMN</keyword>
<dbReference type="GO" id="GO:0010181">
    <property type="term" value="F:FMN binding"/>
    <property type="evidence" value="ECO:0007669"/>
    <property type="project" value="UniProtKB-UniRule"/>
</dbReference>
<evidence type="ECO:0000256" key="1">
    <source>
        <dbReference type="ARBA" id="ARBA00001917"/>
    </source>
</evidence>
<dbReference type="EMBL" id="FOLO01000007">
    <property type="protein sequence ID" value="SFC29369.1"/>
    <property type="molecule type" value="Genomic_DNA"/>
</dbReference>
<comment type="cofactor">
    <cofactor evidence="1 9 10 12">
        <name>FMN</name>
        <dbReference type="ChEBI" id="CHEBI:58210"/>
    </cofactor>
</comment>
<evidence type="ECO:0000256" key="7">
    <source>
        <dbReference type="ARBA" id="ARBA00022884"/>
    </source>
</evidence>
<dbReference type="InterPro" id="IPR035587">
    <property type="entry name" value="DUS-like_FMN-bd"/>
</dbReference>
<feature type="binding site" evidence="9 12">
    <location>
        <position position="151"/>
    </location>
    <ligand>
        <name>FMN</name>
        <dbReference type="ChEBI" id="CHEBI:58210"/>
    </ligand>
</feature>